<protein>
    <submittedName>
        <fullName evidence="1">Uncharacterized protein</fullName>
    </submittedName>
</protein>
<dbReference type="EMBL" id="UINC01043965">
    <property type="protein sequence ID" value="SVB48753.1"/>
    <property type="molecule type" value="Genomic_DNA"/>
</dbReference>
<accession>A0A382EFK1</accession>
<sequence>GCPAPPRPTEGALSGKCSATGGRRWCRGQDSNLRSTKHSDL</sequence>
<proteinExistence type="predicted"/>
<evidence type="ECO:0000313" key="1">
    <source>
        <dbReference type="EMBL" id="SVB48753.1"/>
    </source>
</evidence>
<feature type="non-terminal residue" evidence="1">
    <location>
        <position position="41"/>
    </location>
</feature>
<feature type="non-terminal residue" evidence="1">
    <location>
        <position position="1"/>
    </location>
</feature>
<dbReference type="AlphaFoldDB" id="A0A382EFK1"/>
<gene>
    <name evidence="1" type="ORF">METZ01_LOCUS201607</name>
</gene>
<name>A0A382EFK1_9ZZZZ</name>
<reference evidence="1" key="1">
    <citation type="submission" date="2018-05" db="EMBL/GenBank/DDBJ databases">
        <authorList>
            <person name="Lanie J.A."/>
            <person name="Ng W.-L."/>
            <person name="Kazmierczak K.M."/>
            <person name="Andrzejewski T.M."/>
            <person name="Davidsen T.M."/>
            <person name="Wayne K.J."/>
            <person name="Tettelin H."/>
            <person name="Glass J.I."/>
            <person name="Rusch D."/>
            <person name="Podicherti R."/>
            <person name="Tsui H.-C.T."/>
            <person name="Winkler M.E."/>
        </authorList>
    </citation>
    <scope>NUCLEOTIDE SEQUENCE</scope>
</reference>
<organism evidence="1">
    <name type="scientific">marine metagenome</name>
    <dbReference type="NCBI Taxonomy" id="408172"/>
    <lineage>
        <taxon>unclassified sequences</taxon>
        <taxon>metagenomes</taxon>
        <taxon>ecological metagenomes</taxon>
    </lineage>
</organism>